<sequence length="112" mass="12951">MKITTKYDVGYCFLVPRSYKKTKLDTLTWEGEIWTKTTDSYEAIVKQKEIIKINVDVNTKGSPSISYYVVDKGDYNQMSQVYLEHQITDYTEETALALAESHRDAGKEYFGN</sequence>
<reference evidence="1" key="1">
    <citation type="submission" date="2020-05" db="EMBL/GenBank/DDBJ databases">
        <authorList>
            <person name="Chiriac C."/>
            <person name="Salcher M."/>
            <person name="Ghai R."/>
            <person name="Kavagutti S V."/>
        </authorList>
    </citation>
    <scope>NUCLEOTIDE SEQUENCE</scope>
</reference>
<gene>
    <name evidence="1" type="ORF">UFOVP1071_126</name>
</gene>
<protein>
    <submittedName>
        <fullName evidence="1">Uncharacterized protein</fullName>
    </submittedName>
</protein>
<dbReference type="EMBL" id="LR797022">
    <property type="protein sequence ID" value="CAB4182047.1"/>
    <property type="molecule type" value="Genomic_DNA"/>
</dbReference>
<organism evidence="1">
    <name type="scientific">uncultured Caudovirales phage</name>
    <dbReference type="NCBI Taxonomy" id="2100421"/>
    <lineage>
        <taxon>Viruses</taxon>
        <taxon>Duplodnaviria</taxon>
        <taxon>Heunggongvirae</taxon>
        <taxon>Uroviricota</taxon>
        <taxon>Caudoviricetes</taxon>
        <taxon>Peduoviridae</taxon>
        <taxon>Maltschvirus</taxon>
        <taxon>Maltschvirus maltsch</taxon>
    </lineage>
</organism>
<name>A0A6J5QI32_9CAUD</name>
<proteinExistence type="predicted"/>
<accession>A0A6J5QI32</accession>
<evidence type="ECO:0000313" key="1">
    <source>
        <dbReference type="EMBL" id="CAB4182047.1"/>
    </source>
</evidence>